<accession>A0A813H1M1</accession>
<protein>
    <submittedName>
        <fullName evidence="2">Uncharacterized protein</fullName>
    </submittedName>
</protein>
<evidence type="ECO:0000313" key="3">
    <source>
        <dbReference type="Proteomes" id="UP000626109"/>
    </source>
</evidence>
<keyword evidence="1" id="KW-0812">Transmembrane</keyword>
<evidence type="ECO:0000256" key="1">
    <source>
        <dbReference type="SAM" id="Phobius"/>
    </source>
</evidence>
<feature type="transmembrane region" description="Helical" evidence="1">
    <location>
        <begin position="110"/>
        <end position="128"/>
    </location>
</feature>
<comment type="caution">
    <text evidence="2">The sequence shown here is derived from an EMBL/GenBank/DDBJ whole genome shotgun (WGS) entry which is preliminary data.</text>
</comment>
<keyword evidence="1" id="KW-0472">Membrane</keyword>
<proteinExistence type="predicted"/>
<name>A0A813H1M1_POLGL</name>
<sequence>MLTACCSANNVFALLAGQGGSSQTRAFRPQAERLTQRRADALPEEKAQNADADAPQARQGLSAKGKRLAALGTAGALSYALLKGLKHAIIAAIAWYLVARRTGVPPPRNWPAFLTSYAAVYLASSPLIAVSVFVYIFILVFLLLFAVFVCYFIFILSPKCIYGPIQPVKWAAIAAMTPAVDRFMTAVAGSRVGQNSV</sequence>
<feature type="transmembrane region" description="Helical" evidence="1">
    <location>
        <begin position="76"/>
        <end position="98"/>
    </location>
</feature>
<evidence type="ECO:0000313" key="2">
    <source>
        <dbReference type="EMBL" id="CAE8631596.1"/>
    </source>
</evidence>
<keyword evidence="1" id="KW-1133">Transmembrane helix</keyword>
<gene>
    <name evidence="2" type="ORF">PGLA2088_LOCUS1115</name>
</gene>
<dbReference type="Proteomes" id="UP000626109">
    <property type="component" value="Unassembled WGS sequence"/>
</dbReference>
<organism evidence="2 3">
    <name type="scientific">Polarella glacialis</name>
    <name type="common">Dinoflagellate</name>
    <dbReference type="NCBI Taxonomy" id="89957"/>
    <lineage>
        <taxon>Eukaryota</taxon>
        <taxon>Sar</taxon>
        <taxon>Alveolata</taxon>
        <taxon>Dinophyceae</taxon>
        <taxon>Suessiales</taxon>
        <taxon>Suessiaceae</taxon>
        <taxon>Polarella</taxon>
    </lineage>
</organism>
<reference evidence="2" key="1">
    <citation type="submission" date="2021-02" db="EMBL/GenBank/DDBJ databases">
        <authorList>
            <person name="Dougan E. K."/>
            <person name="Rhodes N."/>
            <person name="Thang M."/>
            <person name="Chan C."/>
        </authorList>
    </citation>
    <scope>NUCLEOTIDE SEQUENCE</scope>
</reference>
<dbReference type="EMBL" id="CAJNNW010000831">
    <property type="protein sequence ID" value="CAE8631596.1"/>
    <property type="molecule type" value="Genomic_DNA"/>
</dbReference>
<feature type="transmembrane region" description="Helical" evidence="1">
    <location>
        <begin position="134"/>
        <end position="156"/>
    </location>
</feature>
<dbReference type="AlphaFoldDB" id="A0A813H1M1"/>